<dbReference type="Proteomes" id="UP000094329">
    <property type="component" value="Unassembled WGS sequence"/>
</dbReference>
<reference evidence="2 3" key="1">
    <citation type="submission" date="2016-08" db="EMBL/GenBank/DDBJ databases">
        <title>Draft genome sequence of Candidatus Piscirickettsia litoralis, from seawater.</title>
        <authorList>
            <person name="Wan X."/>
            <person name="Lee A.J."/>
            <person name="Hou S."/>
            <person name="Donachie S.P."/>
        </authorList>
    </citation>
    <scope>NUCLEOTIDE SEQUENCE [LARGE SCALE GENOMIC DNA]</scope>
    <source>
        <strain evidence="2 3">Y2</strain>
    </source>
</reference>
<dbReference type="EMBL" id="MDTU01000003">
    <property type="protein sequence ID" value="ODN41439.1"/>
    <property type="molecule type" value="Genomic_DNA"/>
</dbReference>
<dbReference type="CDD" id="cd16430">
    <property type="entry name" value="TraB"/>
    <property type="match status" value="1"/>
</dbReference>
<gene>
    <name evidence="2" type="ORF">BGC07_16680</name>
</gene>
<evidence type="ECO:0000313" key="3">
    <source>
        <dbReference type="Proteomes" id="UP000094329"/>
    </source>
</evidence>
<organism evidence="2 3">
    <name type="scientific">Piscirickettsia litoralis</name>
    <dbReference type="NCBI Taxonomy" id="1891921"/>
    <lineage>
        <taxon>Bacteria</taxon>
        <taxon>Pseudomonadati</taxon>
        <taxon>Pseudomonadota</taxon>
        <taxon>Gammaproteobacteria</taxon>
        <taxon>Thiotrichales</taxon>
        <taxon>Piscirickettsiaceae</taxon>
        <taxon>Piscirickettsia</taxon>
    </lineage>
</organism>
<evidence type="ECO:0000256" key="1">
    <source>
        <dbReference type="SAM" id="Coils"/>
    </source>
</evidence>
<protein>
    <recommendedName>
        <fullName evidence="4">Conjugal transfer protein TraB</fullName>
    </recommendedName>
</protein>
<evidence type="ECO:0008006" key="4">
    <source>
        <dbReference type="Google" id="ProtNLM"/>
    </source>
</evidence>
<sequence>MFKRFWFSLNPKFRRYGMIGAVLISAIGLVSFFSGGSSKAQNTSRQATIRHVLTDSSPHNFTMDQIAKNIDELRREGLEKQQQIKQLNAQLLKIKKDSSNASKEQYKQLSQKIAYLQEENKQLNSRMHQTGVQTIANTPHSEGDHYLNHPINWQDKNAIFANAPLPQLPEEKSKEGSITSVQTYSAPKLDDIGNKEKSVAQDMQKDDFLYIPAGSILTGTLVTGMDAPTSDGTQDHPFPALLRLQKEAILPNKYSEDIKECFLLVGGYGDLSSERVYLRGETLSCVRNNGDVTEAELKGYVAGEDGLAGVRGRLVSRQGQLIAKSFVSGFFGGLGEGFQKVPVPTINFSNGDAGSSVQYQSMMSQGMFQSAAAKGAGDSLKRIADFYIKMAEKMFPVIEISAGRQVDVILEYGVKLKVKAGDQA</sequence>
<name>A0ABX2ZYH7_9GAMM</name>
<keyword evidence="3" id="KW-1185">Reference proteome</keyword>
<evidence type="ECO:0000313" key="2">
    <source>
        <dbReference type="EMBL" id="ODN41439.1"/>
    </source>
</evidence>
<accession>A0ABX2ZYH7</accession>
<keyword evidence="1" id="KW-0175">Coiled coil</keyword>
<dbReference type="Pfam" id="PF03743">
    <property type="entry name" value="TrbI"/>
    <property type="match status" value="1"/>
</dbReference>
<comment type="caution">
    <text evidence="2">The sequence shown here is derived from an EMBL/GenBank/DDBJ whole genome shotgun (WGS) entry which is preliminary data.</text>
</comment>
<feature type="coiled-coil region" evidence="1">
    <location>
        <begin position="63"/>
        <end position="126"/>
    </location>
</feature>
<proteinExistence type="predicted"/>
<dbReference type="InterPro" id="IPR005498">
    <property type="entry name" value="T4SS_VirB10/TraB/TrbI"/>
</dbReference>